<comment type="caution">
    <text evidence="2">The sequence shown here is derived from an EMBL/GenBank/DDBJ whole genome shotgun (WGS) entry which is preliminary data.</text>
</comment>
<protein>
    <submittedName>
        <fullName evidence="2">Uncharacterized protein</fullName>
    </submittedName>
</protein>
<feature type="signal peptide" evidence="1">
    <location>
        <begin position="1"/>
        <end position="28"/>
    </location>
</feature>
<evidence type="ECO:0000313" key="3">
    <source>
        <dbReference type="Proteomes" id="UP001500822"/>
    </source>
</evidence>
<keyword evidence="3" id="KW-1185">Reference proteome</keyword>
<name>A0ABP8ZDY0_9ACTN</name>
<feature type="chain" id="PRO_5045549442" evidence="1">
    <location>
        <begin position="29"/>
        <end position="216"/>
    </location>
</feature>
<keyword evidence="1" id="KW-0732">Signal</keyword>
<evidence type="ECO:0000256" key="1">
    <source>
        <dbReference type="SAM" id="SignalP"/>
    </source>
</evidence>
<proteinExistence type="predicted"/>
<sequence>MKRTFSLAGAAGMALTVALAMPVGAAQAEPFVPGPVAPGQPEGAVTHSAKNLGNCKAEFSIVNKTNVTTYTIDWRIDDEAGRPMAGVPVEVWRTGGMHSKAELPSWPDGGAGTNTAESRTMVSNRAPVTATYVQDLKKPTGTWTPPLPNPGASTHEVSYRIVLGPPGNNGQTPSGSPEWLGDRGWRHITVTGCNGPSGSSGSLDWGSLDFGLFGRP</sequence>
<gene>
    <name evidence="2" type="ORF">GCM10023217_27200</name>
</gene>
<evidence type="ECO:0000313" key="2">
    <source>
        <dbReference type="EMBL" id="GAA4754187.1"/>
    </source>
</evidence>
<accession>A0ABP8ZDY0</accession>
<reference evidence="3" key="1">
    <citation type="journal article" date="2019" name="Int. J. Syst. Evol. Microbiol.">
        <title>The Global Catalogue of Microorganisms (GCM) 10K type strain sequencing project: providing services to taxonomists for standard genome sequencing and annotation.</title>
        <authorList>
            <consortium name="The Broad Institute Genomics Platform"/>
            <consortium name="The Broad Institute Genome Sequencing Center for Infectious Disease"/>
            <person name="Wu L."/>
            <person name="Ma J."/>
        </authorList>
    </citation>
    <scope>NUCLEOTIDE SEQUENCE [LARGE SCALE GENOMIC DNA]</scope>
    <source>
        <strain evidence="3">JCM 18077</strain>
    </source>
</reference>
<dbReference type="EMBL" id="BAABIE010000013">
    <property type="protein sequence ID" value="GAA4754187.1"/>
    <property type="molecule type" value="Genomic_DNA"/>
</dbReference>
<organism evidence="2 3">
    <name type="scientific">Gordonia alkaliphila</name>
    <dbReference type="NCBI Taxonomy" id="1053547"/>
    <lineage>
        <taxon>Bacteria</taxon>
        <taxon>Bacillati</taxon>
        <taxon>Actinomycetota</taxon>
        <taxon>Actinomycetes</taxon>
        <taxon>Mycobacteriales</taxon>
        <taxon>Gordoniaceae</taxon>
        <taxon>Gordonia</taxon>
    </lineage>
</organism>
<dbReference type="Proteomes" id="UP001500822">
    <property type="component" value="Unassembled WGS sequence"/>
</dbReference>